<evidence type="ECO:0000313" key="2">
    <source>
        <dbReference type="EMBL" id="NMA44864.1"/>
    </source>
</evidence>
<dbReference type="EMBL" id="JAAZKV010000030">
    <property type="protein sequence ID" value="NMA44864.1"/>
    <property type="molecule type" value="Genomic_DNA"/>
</dbReference>
<reference evidence="2 3" key="1">
    <citation type="journal article" date="2020" name="Biotechnol. Biofuels">
        <title>New insights from the biogas microbiome by comprehensive genome-resolved metagenomics of nearly 1600 species originating from multiple anaerobic digesters.</title>
        <authorList>
            <person name="Campanaro S."/>
            <person name="Treu L."/>
            <person name="Rodriguez-R L.M."/>
            <person name="Kovalovszki A."/>
            <person name="Ziels R.M."/>
            <person name="Maus I."/>
            <person name="Zhu X."/>
            <person name="Kougias P.G."/>
            <person name="Basile A."/>
            <person name="Luo G."/>
            <person name="Schluter A."/>
            <person name="Konstantinidis K.T."/>
            <person name="Angelidaki I."/>
        </authorList>
    </citation>
    <scope>NUCLEOTIDE SEQUENCE [LARGE SCALE GENOMIC DNA]</scope>
    <source>
        <strain evidence="2">AS22ysBPME_79</strain>
    </source>
</reference>
<organism evidence="2 3">
    <name type="scientific">Candidatus Iainarchaeum sp</name>
    <dbReference type="NCBI Taxonomy" id="3101447"/>
    <lineage>
        <taxon>Archaea</taxon>
        <taxon>Candidatus Iainarchaeota</taxon>
        <taxon>Candidatus Iainarchaeia</taxon>
        <taxon>Candidatus Iainarchaeales</taxon>
        <taxon>Candidatus Iainarchaeaceae</taxon>
        <taxon>Candidatus Iainarchaeum</taxon>
    </lineage>
</organism>
<comment type="caution">
    <text evidence="2">The sequence shown here is derived from an EMBL/GenBank/DDBJ whole genome shotgun (WGS) entry which is preliminary data.</text>
</comment>
<accession>A0A7K4C027</accession>
<evidence type="ECO:0000313" key="3">
    <source>
        <dbReference type="Proteomes" id="UP000526302"/>
    </source>
</evidence>
<evidence type="ECO:0008006" key="4">
    <source>
        <dbReference type="Google" id="ProtNLM"/>
    </source>
</evidence>
<proteinExistence type="predicted"/>
<keyword evidence="1" id="KW-1133">Transmembrane helix</keyword>
<evidence type="ECO:0000256" key="1">
    <source>
        <dbReference type="SAM" id="Phobius"/>
    </source>
</evidence>
<dbReference type="Proteomes" id="UP000526302">
    <property type="component" value="Unassembled WGS sequence"/>
</dbReference>
<name>A0A7K4C027_9ARCH</name>
<sequence>MKKWNILFIILLIIGLTFSYAEYTISEHKINIVVDSGGSAEIVEKFTINFENDVDKVIFRNQSTTMGSDFDKWKTFNPIFGPNIGVNNIMNGKISYTEGNPGILEISYRLTEKLMVLGKETSMMSEYQLKANYWNKFYQSGVWIIPDNTKVQIELPAGAEIREDIEPAAIVTAIGSKKVILWEGYKTGNKLTLKYVLWKKVTPVVDLNQIINFLFKTSTGLIFVTIIALIILTIIWKRKYITKNIEEFVEKNSKLEEE</sequence>
<dbReference type="AlphaFoldDB" id="A0A7K4C027"/>
<keyword evidence="1" id="KW-0472">Membrane</keyword>
<feature type="transmembrane region" description="Helical" evidence="1">
    <location>
        <begin position="213"/>
        <end position="236"/>
    </location>
</feature>
<gene>
    <name evidence="2" type="ORF">GX950_03585</name>
</gene>
<protein>
    <recommendedName>
        <fullName evidence="4">DUF2207 domain-containing protein</fullName>
    </recommendedName>
</protein>
<keyword evidence="1" id="KW-0812">Transmembrane</keyword>